<organism evidence="7 8">
    <name type="scientific">Coemansia reversa (strain ATCC 12441 / NRRL 1564)</name>
    <dbReference type="NCBI Taxonomy" id="763665"/>
    <lineage>
        <taxon>Eukaryota</taxon>
        <taxon>Fungi</taxon>
        <taxon>Fungi incertae sedis</taxon>
        <taxon>Zoopagomycota</taxon>
        <taxon>Kickxellomycotina</taxon>
        <taxon>Kickxellomycetes</taxon>
        <taxon>Kickxellales</taxon>
        <taxon>Kickxellaceae</taxon>
        <taxon>Coemansia</taxon>
    </lineage>
</organism>
<dbReference type="InterPro" id="IPR029071">
    <property type="entry name" value="Ubiquitin-like_domsf"/>
</dbReference>
<feature type="domain" description="UBX" evidence="6">
    <location>
        <begin position="263"/>
        <end position="324"/>
    </location>
</feature>
<evidence type="ECO:0000259" key="6">
    <source>
        <dbReference type="PROSITE" id="PS50033"/>
    </source>
</evidence>
<keyword evidence="3" id="KW-0175">Coiled coil</keyword>
<dbReference type="Pfam" id="PF22562">
    <property type="entry name" value="UBA_7"/>
    <property type="match status" value="1"/>
</dbReference>
<dbReference type="Pfam" id="PF00789">
    <property type="entry name" value="UBX"/>
    <property type="match status" value="1"/>
</dbReference>
<keyword evidence="2" id="KW-0963">Cytoplasm</keyword>
<feature type="domain" description="UBA" evidence="5">
    <location>
        <begin position="5"/>
        <end position="39"/>
    </location>
</feature>
<evidence type="ECO:0000313" key="7">
    <source>
        <dbReference type="EMBL" id="PIA14590.1"/>
    </source>
</evidence>
<dbReference type="PROSITE" id="PS50030">
    <property type="entry name" value="UBA"/>
    <property type="match status" value="1"/>
</dbReference>
<dbReference type="PANTHER" id="PTHR46340">
    <property type="entry name" value="UBX DOMAIN-CONTAINING PROTEIN 1"/>
    <property type="match status" value="1"/>
</dbReference>
<evidence type="ECO:0000256" key="2">
    <source>
        <dbReference type="ARBA" id="ARBA00022490"/>
    </source>
</evidence>
<proteinExistence type="predicted"/>
<dbReference type="PROSITE" id="PS50033">
    <property type="entry name" value="UBX"/>
    <property type="match status" value="1"/>
</dbReference>
<reference evidence="7 8" key="1">
    <citation type="journal article" date="2015" name="Genome Biol. Evol.">
        <title>Phylogenomic analyses indicate that early fungi evolved digesting cell walls of algal ancestors of land plants.</title>
        <authorList>
            <person name="Chang Y."/>
            <person name="Wang S."/>
            <person name="Sekimoto S."/>
            <person name="Aerts A.L."/>
            <person name="Choi C."/>
            <person name="Clum A."/>
            <person name="LaButti K.M."/>
            <person name="Lindquist E.A."/>
            <person name="Yee Ngan C."/>
            <person name="Ohm R.A."/>
            <person name="Salamov A.A."/>
            <person name="Grigoriev I.V."/>
            <person name="Spatafora J.W."/>
            <person name="Berbee M.L."/>
        </authorList>
    </citation>
    <scope>NUCLEOTIDE SEQUENCE [LARGE SCALE GENOMIC DNA]</scope>
    <source>
        <strain evidence="7 8">NRRL 1564</strain>
    </source>
</reference>
<protein>
    <recommendedName>
        <fullName evidence="9">UBX-domain-containing protein</fullName>
    </recommendedName>
</protein>
<feature type="region of interest" description="Disordered" evidence="4">
    <location>
        <begin position="195"/>
        <end position="227"/>
    </location>
</feature>
<dbReference type="GO" id="GO:0005737">
    <property type="term" value="C:cytoplasm"/>
    <property type="evidence" value="ECO:0007669"/>
    <property type="project" value="UniProtKB-SubCell"/>
</dbReference>
<dbReference type="SMART" id="SM00166">
    <property type="entry name" value="UBX"/>
    <property type="match status" value="1"/>
</dbReference>
<dbReference type="InterPro" id="IPR001012">
    <property type="entry name" value="UBX_dom"/>
</dbReference>
<dbReference type="Gene3D" id="1.10.8.10">
    <property type="entry name" value="DNA helicase RuvA subunit, C-terminal domain"/>
    <property type="match status" value="1"/>
</dbReference>
<dbReference type="GO" id="GO:1903094">
    <property type="term" value="P:negative regulation of protein K48-linked deubiquitination"/>
    <property type="evidence" value="ECO:0007669"/>
    <property type="project" value="TreeGrafter"/>
</dbReference>
<feature type="compositionally biased region" description="Polar residues" evidence="4">
    <location>
        <begin position="40"/>
        <end position="51"/>
    </location>
</feature>
<evidence type="ECO:0008006" key="9">
    <source>
        <dbReference type="Google" id="ProtNLM"/>
    </source>
</evidence>
<dbReference type="PROSITE" id="PS00028">
    <property type="entry name" value="ZINC_FINGER_C2H2_1"/>
    <property type="match status" value="1"/>
</dbReference>
<dbReference type="Gene3D" id="3.10.20.90">
    <property type="entry name" value="Phosphatidylinositol 3-kinase Catalytic Subunit, Chain A, domain 1"/>
    <property type="match status" value="1"/>
</dbReference>
<dbReference type="GO" id="GO:0036435">
    <property type="term" value="F:K48-linked polyubiquitin modification-dependent protein binding"/>
    <property type="evidence" value="ECO:0007669"/>
    <property type="project" value="TreeGrafter"/>
</dbReference>
<dbReference type="AlphaFoldDB" id="A0A2G5B6G9"/>
<dbReference type="Proteomes" id="UP000242474">
    <property type="component" value="Unassembled WGS sequence"/>
</dbReference>
<dbReference type="PANTHER" id="PTHR46340:SF1">
    <property type="entry name" value="UBX DOMAIN-CONTAINING PROTEIN 1"/>
    <property type="match status" value="1"/>
</dbReference>
<dbReference type="EMBL" id="KZ303515">
    <property type="protein sequence ID" value="PIA14590.1"/>
    <property type="molecule type" value="Genomic_DNA"/>
</dbReference>
<gene>
    <name evidence="7" type="ORF">COEREDRAFT_76151</name>
</gene>
<feature type="region of interest" description="Disordered" evidence="4">
    <location>
        <begin position="39"/>
        <end position="58"/>
    </location>
</feature>
<evidence type="ECO:0000256" key="3">
    <source>
        <dbReference type="ARBA" id="ARBA00023054"/>
    </source>
</evidence>
<dbReference type="CDD" id="cd01767">
    <property type="entry name" value="UBX"/>
    <property type="match status" value="1"/>
</dbReference>
<accession>A0A2G5B6G9</accession>
<evidence type="ECO:0000256" key="1">
    <source>
        <dbReference type="ARBA" id="ARBA00004496"/>
    </source>
</evidence>
<name>A0A2G5B6G9_COERN</name>
<keyword evidence="8" id="KW-1185">Reference proteome</keyword>
<feature type="region of interest" description="Disordered" evidence="4">
    <location>
        <begin position="128"/>
        <end position="183"/>
    </location>
</feature>
<dbReference type="GO" id="GO:0005634">
    <property type="term" value="C:nucleus"/>
    <property type="evidence" value="ECO:0007669"/>
    <property type="project" value="TreeGrafter"/>
</dbReference>
<feature type="compositionally biased region" description="Polar residues" evidence="4">
    <location>
        <begin position="214"/>
        <end position="227"/>
    </location>
</feature>
<dbReference type="InterPro" id="IPR013087">
    <property type="entry name" value="Znf_C2H2_type"/>
</dbReference>
<dbReference type="SUPFAM" id="SSF46934">
    <property type="entry name" value="UBA-like"/>
    <property type="match status" value="1"/>
</dbReference>
<dbReference type="STRING" id="763665.A0A2G5B6G9"/>
<dbReference type="GO" id="GO:0031397">
    <property type="term" value="P:negative regulation of protein ubiquitination"/>
    <property type="evidence" value="ECO:0007669"/>
    <property type="project" value="TreeGrafter"/>
</dbReference>
<dbReference type="InterPro" id="IPR009060">
    <property type="entry name" value="UBA-like_sf"/>
</dbReference>
<evidence type="ECO:0000313" key="8">
    <source>
        <dbReference type="Proteomes" id="UP000242474"/>
    </source>
</evidence>
<dbReference type="SUPFAM" id="SSF54236">
    <property type="entry name" value="Ubiquitin-like"/>
    <property type="match status" value="1"/>
</dbReference>
<dbReference type="GO" id="GO:0032435">
    <property type="term" value="P:negative regulation of proteasomal ubiquitin-dependent protein catabolic process"/>
    <property type="evidence" value="ECO:0007669"/>
    <property type="project" value="TreeGrafter"/>
</dbReference>
<sequence length="326" mass="36723">MSDEETLLGFGFPEERVKAALSATNNGGLDAALNWLEANPNDSGISENSSTNDDKTNTDIAPEEAVTEEAQSIVCNECAKLFKNEDHAQFHAVKSGHTDFAQSTQAIKPLTEEEKKQKLDELQIKLKEKRAKAEEEEKKRQRENEIIRRKAGKDQSENQERLKEQQMKRELAEQQRIKREDQEAARRIKLQIEQNRKDRAARIAQEKAERENAGSANIPSGDNTNLPSMINAGLPKVSTEGSTQARLQIRPMLQSASEPVKPLTHTFSADQTLKDVFKFVKEQIPHLGRHIKLSTTFPRKDFSTHHESKTLKELGLVPNAALILTE</sequence>
<evidence type="ECO:0000259" key="5">
    <source>
        <dbReference type="PROSITE" id="PS50030"/>
    </source>
</evidence>
<dbReference type="InterPro" id="IPR015940">
    <property type="entry name" value="UBA"/>
</dbReference>
<comment type="subcellular location">
    <subcellularLocation>
        <location evidence="1">Cytoplasm</location>
    </subcellularLocation>
</comment>
<evidence type="ECO:0000256" key="4">
    <source>
        <dbReference type="SAM" id="MobiDB-lite"/>
    </source>
</evidence>
<feature type="compositionally biased region" description="Basic and acidic residues" evidence="4">
    <location>
        <begin position="195"/>
        <end position="212"/>
    </location>
</feature>
<dbReference type="OrthoDB" id="10254930at2759"/>